<organism evidence="1 2">
    <name type="scientific">Palaeococcus pacificus DY20341</name>
    <dbReference type="NCBI Taxonomy" id="1343739"/>
    <lineage>
        <taxon>Archaea</taxon>
        <taxon>Methanobacteriati</taxon>
        <taxon>Methanobacteriota</taxon>
        <taxon>Thermococci</taxon>
        <taxon>Thermococcales</taxon>
        <taxon>Thermococcaceae</taxon>
        <taxon>Palaeococcus</taxon>
    </lineage>
</organism>
<proteinExistence type="predicted"/>
<dbReference type="GeneID" id="24842433"/>
<dbReference type="KEGG" id="ppac:PAP_06575"/>
<dbReference type="AlphaFoldDB" id="A0A075LUP4"/>
<dbReference type="STRING" id="1343739.PAP_06575"/>
<sequence>MLMEKIICWGHENVRATHKSTLEFTKEDFLTPRGDCILCINADKGIDDLSEEFKNALKAGKKLRIRIIVDELVDEVVAYGDERLILEHPFSMVIRKSEYVDGRTLAVRANKAARDIKREIVERLKNPEQKAVVELIIEE</sequence>
<dbReference type="OrthoDB" id="9265at2157"/>
<name>A0A075LUP4_9EURY</name>
<dbReference type="Gene3D" id="2.60.120.630">
    <property type="entry name" value="mth639 domain like"/>
    <property type="match status" value="1"/>
</dbReference>
<gene>
    <name evidence="1" type="ORF">PAP_06575</name>
</gene>
<evidence type="ECO:0008006" key="3">
    <source>
        <dbReference type="Google" id="ProtNLM"/>
    </source>
</evidence>
<dbReference type="Proteomes" id="UP000027981">
    <property type="component" value="Chromosome"/>
</dbReference>
<evidence type="ECO:0000313" key="1">
    <source>
        <dbReference type="EMBL" id="AIF69712.1"/>
    </source>
</evidence>
<protein>
    <recommendedName>
        <fullName evidence="3">DUF371 domain-containing protein</fullName>
    </recommendedName>
</protein>
<dbReference type="HOGENOM" id="CLU_135994_0_0_2"/>
<dbReference type="Pfam" id="PF04027">
    <property type="entry name" value="DUF371"/>
    <property type="match status" value="1"/>
</dbReference>
<dbReference type="eggNOG" id="arCOG04171">
    <property type="taxonomic scope" value="Archaea"/>
</dbReference>
<dbReference type="PANTHER" id="PTHR40696">
    <property type="entry name" value="DUF371 FAMILY PROTEIN"/>
    <property type="match status" value="1"/>
</dbReference>
<dbReference type="RefSeq" id="WP_048165241.1">
    <property type="nucleotide sequence ID" value="NZ_CP006019.1"/>
</dbReference>
<dbReference type="EMBL" id="CP006019">
    <property type="protein sequence ID" value="AIF69712.1"/>
    <property type="molecule type" value="Genomic_DNA"/>
</dbReference>
<keyword evidence="2" id="KW-1185">Reference proteome</keyword>
<accession>A0A075LUP4</accession>
<dbReference type="InterPro" id="IPR007171">
    <property type="entry name" value="DUF371"/>
</dbReference>
<dbReference type="InterPro" id="IPR023131">
    <property type="entry name" value="Mth639-like_dom_sf"/>
</dbReference>
<dbReference type="PANTHER" id="PTHR40696:SF1">
    <property type="entry name" value="DUF371 DOMAIN-CONTAINING PROTEIN"/>
    <property type="match status" value="1"/>
</dbReference>
<reference evidence="2" key="1">
    <citation type="submission" date="2013-06" db="EMBL/GenBank/DDBJ databases">
        <title>Complete Genome Sequence of Hyperthermophilic Palaeococcus pacificus DY20341T, Isolated from a Deep-Sea Hydrothermal Sediments.</title>
        <authorList>
            <person name="Zeng X."/>
            <person name="Shao Z."/>
        </authorList>
    </citation>
    <scope>NUCLEOTIDE SEQUENCE [LARGE SCALE GENOMIC DNA]</scope>
    <source>
        <strain evidence="2">DY20341</strain>
    </source>
</reference>
<reference evidence="1 2" key="2">
    <citation type="journal article" date="2015" name="Genome Announc.">
        <title>Complete Genome Sequence of Hyperthermophilic Piezophilic Archaeon Palaeococcus pacificus DY20341T, Isolated from Deep-Sea Hydrothermal Sediments.</title>
        <authorList>
            <person name="Zeng X."/>
            <person name="Jebbar M."/>
            <person name="Shao Z."/>
        </authorList>
    </citation>
    <scope>NUCLEOTIDE SEQUENCE [LARGE SCALE GENOMIC DNA]</scope>
    <source>
        <strain evidence="1 2">DY20341</strain>
    </source>
</reference>
<evidence type="ECO:0000313" key="2">
    <source>
        <dbReference type="Proteomes" id="UP000027981"/>
    </source>
</evidence>